<keyword evidence="4" id="KW-0418">Kinase</keyword>
<dbReference type="EMBL" id="ACVC01000126">
    <property type="protein sequence ID" value="EFO63558.1"/>
    <property type="molecule type" value="Genomic_DNA"/>
</dbReference>
<dbReference type="OrthoDB" id="194358at2759"/>
<feature type="region of interest" description="Disordered" evidence="2">
    <location>
        <begin position="233"/>
        <end position="286"/>
    </location>
</feature>
<gene>
    <name evidence="4" type="ORF">GLP15_3972</name>
</gene>
<dbReference type="PROSITE" id="PS50835">
    <property type="entry name" value="IG_LIKE"/>
    <property type="match status" value="1"/>
</dbReference>
<dbReference type="PROSITE" id="PS50088">
    <property type="entry name" value="ANK_REPEAT"/>
    <property type="match status" value="1"/>
</dbReference>
<feature type="region of interest" description="Disordered" evidence="2">
    <location>
        <begin position="307"/>
        <end position="331"/>
    </location>
</feature>
<dbReference type="InterPro" id="IPR007110">
    <property type="entry name" value="Ig-like_dom"/>
</dbReference>
<protein>
    <submittedName>
        <fullName evidence="4">Kinase, NEK</fullName>
    </submittedName>
</protein>
<dbReference type="InterPro" id="IPR036770">
    <property type="entry name" value="Ankyrin_rpt-contain_sf"/>
</dbReference>
<feature type="non-terminal residue" evidence="4">
    <location>
        <position position="1"/>
    </location>
</feature>
<dbReference type="SUPFAM" id="SSF48403">
    <property type="entry name" value="Ankyrin repeat"/>
    <property type="match status" value="2"/>
</dbReference>
<dbReference type="Pfam" id="PF12796">
    <property type="entry name" value="Ank_2"/>
    <property type="match status" value="3"/>
</dbReference>
<feature type="compositionally biased region" description="Polar residues" evidence="2">
    <location>
        <begin position="362"/>
        <end position="374"/>
    </location>
</feature>
<feature type="compositionally biased region" description="Basic and acidic residues" evidence="2">
    <location>
        <begin position="375"/>
        <end position="395"/>
    </location>
</feature>
<dbReference type="InterPro" id="IPR002110">
    <property type="entry name" value="Ankyrin_rpt"/>
</dbReference>
<dbReference type="Proteomes" id="UP000008974">
    <property type="component" value="Unassembled WGS sequence"/>
</dbReference>
<keyword evidence="4" id="KW-0808">Transferase</keyword>
<dbReference type="PANTHER" id="PTHR24184:SF11">
    <property type="entry name" value="ANKYRIN REPEAT AND SOCS BOX CONTAINING 3"/>
    <property type="match status" value="1"/>
</dbReference>
<dbReference type="SMART" id="SM00248">
    <property type="entry name" value="ANK"/>
    <property type="match status" value="11"/>
</dbReference>
<feature type="compositionally biased region" description="Low complexity" evidence="2">
    <location>
        <begin position="265"/>
        <end position="274"/>
    </location>
</feature>
<dbReference type="STRING" id="658858.E1F1U3"/>
<evidence type="ECO:0000313" key="5">
    <source>
        <dbReference type="Proteomes" id="UP000008974"/>
    </source>
</evidence>
<dbReference type="PANTHER" id="PTHR24184">
    <property type="entry name" value="SI:CH211-189E2.2"/>
    <property type="match status" value="1"/>
</dbReference>
<reference evidence="4 5" key="1">
    <citation type="journal article" date="2010" name="BMC Genomics">
        <title>Genome analysis and comparative genomics of a Giardia intestinalis assemblage E isolate.</title>
        <authorList>
            <person name="Jerlstrom-Hultqvist J."/>
            <person name="Franzen O."/>
            <person name="Ankarklev J."/>
            <person name="Xu F."/>
            <person name="Nohynkova E."/>
            <person name="Andersson J.O."/>
            <person name="Svard S.G."/>
            <person name="Andersson B."/>
        </authorList>
    </citation>
    <scope>NUCLEOTIDE SEQUENCE [LARGE SCALE GENOMIC DNA]</scope>
    <source>
        <strain evidence="4 5">P15</strain>
    </source>
</reference>
<feature type="domain" description="Ig-like" evidence="3">
    <location>
        <begin position="95"/>
        <end position="163"/>
    </location>
</feature>
<dbReference type="OMA" id="MRAVINC"/>
<dbReference type="GO" id="GO:0016301">
    <property type="term" value="F:kinase activity"/>
    <property type="evidence" value="ECO:0007669"/>
    <property type="project" value="UniProtKB-KW"/>
</dbReference>
<feature type="region of interest" description="Disordered" evidence="2">
    <location>
        <begin position="361"/>
        <end position="395"/>
    </location>
</feature>
<organism evidence="4 5">
    <name type="scientific">Giardia intestinalis (strain P15)</name>
    <name type="common">Giardia lamblia</name>
    <dbReference type="NCBI Taxonomy" id="658858"/>
    <lineage>
        <taxon>Eukaryota</taxon>
        <taxon>Metamonada</taxon>
        <taxon>Diplomonadida</taxon>
        <taxon>Hexamitidae</taxon>
        <taxon>Giardiinae</taxon>
        <taxon>Giardia</taxon>
    </lineage>
</organism>
<keyword evidence="1" id="KW-0040">ANK repeat</keyword>
<dbReference type="VEuPathDB" id="GiardiaDB:GLP15_3972"/>
<dbReference type="PROSITE" id="PS50297">
    <property type="entry name" value="ANK_REP_REGION"/>
    <property type="match status" value="1"/>
</dbReference>
<accession>E1F1U3</accession>
<comment type="caution">
    <text evidence="4">The sequence shown here is derived from an EMBL/GenBank/DDBJ whole genome shotgun (WGS) entry which is preliminary data.</text>
</comment>
<dbReference type="Pfam" id="PF00023">
    <property type="entry name" value="Ank"/>
    <property type="match status" value="1"/>
</dbReference>
<evidence type="ECO:0000256" key="1">
    <source>
        <dbReference type="PROSITE-ProRule" id="PRU00023"/>
    </source>
</evidence>
<evidence type="ECO:0000256" key="2">
    <source>
        <dbReference type="SAM" id="MobiDB-lite"/>
    </source>
</evidence>
<dbReference type="AlphaFoldDB" id="E1F1U3"/>
<feature type="repeat" description="ANK" evidence="1">
    <location>
        <begin position="717"/>
        <end position="749"/>
    </location>
</feature>
<evidence type="ECO:0000313" key="4">
    <source>
        <dbReference type="EMBL" id="EFO63558.1"/>
    </source>
</evidence>
<name>E1F1U3_GIAIA</name>
<proteinExistence type="predicted"/>
<sequence>ATFPPALWALHRVEQAAPSVAPRVQLSPLLLKSSGTAQRFMFHLGRQENVFSAVAQNDSEMLKSAIQPLGDTAPLAQLLMEACDKKAYKVMPHLCKLVAATRTPITLSWWKGNQVTRKTLLMLAVETQSIEMIERNMDSLCAVYENRTALMIAAKEGKYQCLVHLLCELGISSSTGKSALMYAAEYGFSDCVSLLLPEVGKEDEYGLTAHAYATKNGHAGCIAILAQYESETAHSKTDSRRPAAIRQNEDGGELSAPELPVLDASRSSRCSQSKSKTHKQEPMLVEPSPAHQFLLSKTAASTGRFIASTSLSPGDPIATILSPTKSPDSKQARLVKSDTINELHALAREFQDEVVRPLLATRSISQTNRQTHPKTSSDRKKASKPDSRPHSKERDTLESAILRNNSSAVVLHLHDFAANPQPYVDLVFTEKRFKVLPTLCRYLAKKHLKAKIRTRVATPVEELTSLMRAVINCDHQGVKEHIREADNEYTGWLSYTDAKGKGYILSNCTALMIAAAKGDAECTKYLLCEMGVYLNSKCTSLTYAILGGHYECARLLLLESDISGFTMLMRCCFFNNHREIPNYLTEAKAVMGPGRTALMIAAQLGNKESVEALANYESGLQDKDGITALYLASSNDRLDCIKLLLEKEKQIRTNVGWTALMAAAQKGYANSVQLLLDAEGGYQKSDGWTALMLAAQAGHADCASLLAPKEACMTKQDGWTALMIAAQEGHHRVVKVLMKSEAGRQQKTGISALMLAAQSGHDKCVLLLRELEAYLVDNRGLTALDYASQLKEDDVDHEQREKYALCVSYLQADDSGRMDKIN</sequence>
<dbReference type="Gene3D" id="1.25.40.20">
    <property type="entry name" value="Ankyrin repeat-containing domain"/>
    <property type="match status" value="4"/>
</dbReference>
<evidence type="ECO:0000259" key="3">
    <source>
        <dbReference type="PROSITE" id="PS50835"/>
    </source>
</evidence>